<dbReference type="PANTHER" id="PTHR36435:SF1">
    <property type="entry name" value="CAAX AMINO TERMINAL PROTEASE FAMILY PROTEIN"/>
    <property type="match status" value="1"/>
</dbReference>
<evidence type="ECO:0000256" key="1">
    <source>
        <dbReference type="SAM" id="Phobius"/>
    </source>
</evidence>
<feature type="transmembrane region" description="Helical" evidence="1">
    <location>
        <begin position="93"/>
        <end position="114"/>
    </location>
</feature>
<keyword evidence="1" id="KW-0472">Membrane</keyword>
<dbReference type="Pfam" id="PF02517">
    <property type="entry name" value="Rce1-like"/>
    <property type="match status" value="1"/>
</dbReference>
<feature type="transmembrane region" description="Helical" evidence="1">
    <location>
        <begin position="223"/>
        <end position="242"/>
    </location>
</feature>
<evidence type="ECO:0000313" key="3">
    <source>
        <dbReference type="EMBL" id="NJI02621.1"/>
    </source>
</evidence>
<comment type="caution">
    <text evidence="3">The sequence shown here is derived from an EMBL/GenBank/DDBJ whole genome shotgun (WGS) entry which is preliminary data.</text>
</comment>
<name>A0A2T4MI18_9STAP</name>
<evidence type="ECO:0000313" key="5">
    <source>
        <dbReference type="Proteomes" id="UP000195208"/>
    </source>
</evidence>
<dbReference type="InterPro" id="IPR003675">
    <property type="entry name" value="Rce1/LyrA-like_dom"/>
</dbReference>
<keyword evidence="3" id="KW-0482">Metalloprotease</keyword>
<feature type="domain" description="CAAX prenyl protease 2/Lysostaphin resistance protein A-like" evidence="2">
    <location>
        <begin position="142"/>
        <end position="235"/>
    </location>
</feature>
<dbReference type="GO" id="GO:0004175">
    <property type="term" value="F:endopeptidase activity"/>
    <property type="evidence" value="ECO:0007669"/>
    <property type="project" value="UniProtKB-ARBA"/>
</dbReference>
<keyword evidence="3" id="KW-0378">Hydrolase</keyword>
<dbReference type="GO" id="GO:0008237">
    <property type="term" value="F:metallopeptidase activity"/>
    <property type="evidence" value="ECO:0007669"/>
    <property type="project" value="UniProtKB-KW"/>
</dbReference>
<dbReference type="KEGG" id="sagq:EP23_07260"/>
<feature type="transmembrane region" description="Helical" evidence="1">
    <location>
        <begin position="12"/>
        <end position="33"/>
    </location>
</feature>
<dbReference type="PANTHER" id="PTHR36435">
    <property type="entry name" value="SLR1288 PROTEIN"/>
    <property type="match status" value="1"/>
</dbReference>
<keyword evidence="1" id="KW-1133">Transmembrane helix</keyword>
<dbReference type="GO" id="GO:0080120">
    <property type="term" value="P:CAAX-box protein maturation"/>
    <property type="evidence" value="ECO:0007669"/>
    <property type="project" value="UniProtKB-ARBA"/>
</dbReference>
<keyword evidence="1" id="KW-0812">Transmembrane</keyword>
<feature type="transmembrane region" description="Helical" evidence="1">
    <location>
        <begin position="174"/>
        <end position="192"/>
    </location>
</feature>
<dbReference type="Proteomes" id="UP000195208">
    <property type="component" value="Unassembled WGS sequence"/>
</dbReference>
<feature type="transmembrane region" description="Helical" evidence="1">
    <location>
        <begin position="61"/>
        <end position="81"/>
    </location>
</feature>
<sequence>MEKYRWRDIRWRDFSLVPIIIVTFIGTIIYIVFTKAIFEEALLIENFTLIGIDEINVLTQLFTYILIITAFLCLNIDLFKTWMRQWWNGLKRYWLWIICAYIVTFGVAWAYGWVKDLFPNIYTTETTQNEQVINQLLSIPELTLYNFLLIVFAGPIVEEIFFRHILIGELGKKLNFIVMSIVSIVLFSAMHLIEISNWIEIIDYLIIAIPLVFLYIKSGRNLGVAISFHILNNFIAYCINMLN</sequence>
<evidence type="ECO:0000259" key="2">
    <source>
        <dbReference type="Pfam" id="PF02517"/>
    </source>
</evidence>
<evidence type="ECO:0000313" key="6">
    <source>
        <dbReference type="Proteomes" id="UP000646308"/>
    </source>
</evidence>
<gene>
    <name evidence="4" type="ORF">B9M88_02280</name>
    <name evidence="3" type="ORF">GLV84_07265</name>
</gene>
<evidence type="ECO:0000313" key="4">
    <source>
        <dbReference type="EMBL" id="OTW31925.1"/>
    </source>
</evidence>
<feature type="transmembrane region" description="Helical" evidence="1">
    <location>
        <begin position="144"/>
        <end position="162"/>
    </location>
</feature>
<dbReference type="InterPro" id="IPR052710">
    <property type="entry name" value="CAAX_protease"/>
</dbReference>
<protein>
    <submittedName>
        <fullName evidence="3">CPBP family intramembrane metalloprotease</fullName>
    </submittedName>
</protein>
<keyword evidence="5" id="KW-1185">Reference proteome</keyword>
<dbReference type="OrthoDB" id="2411709at2"/>
<proteinExistence type="predicted"/>
<dbReference type="EMBL" id="WMFL01000079">
    <property type="protein sequence ID" value="NJI02621.1"/>
    <property type="molecule type" value="Genomic_DNA"/>
</dbReference>
<dbReference type="EMBL" id="NEFX01000003">
    <property type="protein sequence ID" value="OTW31925.1"/>
    <property type="molecule type" value="Genomic_DNA"/>
</dbReference>
<feature type="transmembrane region" description="Helical" evidence="1">
    <location>
        <begin position="198"/>
        <end position="216"/>
    </location>
</feature>
<accession>A0A2T4MI18</accession>
<reference evidence="4 5" key="1">
    <citation type="submission" date="2017-04" db="EMBL/GenBank/DDBJ databases">
        <title>Staphylococcus agnetis, a potential pathogen in the broiler production.</title>
        <authorList>
            <person name="Poulsen L."/>
        </authorList>
    </citation>
    <scope>NUCLEOTIDE SEQUENCE [LARGE SCALE GENOMIC DNA]</scope>
    <source>
        <strain evidence="4 5">723_310714_2_2_spleen</strain>
    </source>
</reference>
<organism evidence="3 6">
    <name type="scientific">Staphylococcus agnetis</name>
    <dbReference type="NCBI Taxonomy" id="985762"/>
    <lineage>
        <taxon>Bacteria</taxon>
        <taxon>Bacillati</taxon>
        <taxon>Bacillota</taxon>
        <taxon>Bacilli</taxon>
        <taxon>Bacillales</taxon>
        <taxon>Staphylococcaceae</taxon>
        <taxon>Staphylococcus</taxon>
    </lineage>
</organism>
<keyword evidence="3" id="KW-0645">Protease</keyword>
<dbReference type="GeneID" id="57692378"/>
<dbReference type="Proteomes" id="UP000646308">
    <property type="component" value="Unassembled WGS sequence"/>
</dbReference>
<dbReference type="RefSeq" id="WP_060551660.1">
    <property type="nucleotide sequence ID" value="NZ_CP009623.1"/>
</dbReference>
<reference evidence="3" key="2">
    <citation type="submission" date="2019-11" db="EMBL/GenBank/DDBJ databases">
        <title>Whole genome comparisons of Staphylococcus agnetis isolates from cattle and chickens.</title>
        <authorList>
            <person name="Rhoads D."/>
            <person name="Shwani A."/>
            <person name="Adkins P."/>
            <person name="Calcutt M."/>
            <person name="Middleton J."/>
        </authorList>
    </citation>
    <scope>NUCLEOTIDE SEQUENCE</scope>
    <source>
        <strain evidence="3">1387</strain>
    </source>
</reference>
<dbReference type="AlphaFoldDB" id="A0A2T4MI18"/>